<proteinExistence type="predicted"/>
<evidence type="ECO:0000313" key="3">
    <source>
        <dbReference type="EMBL" id="KAK8870744.1"/>
    </source>
</evidence>
<organism evidence="3 4">
    <name type="scientific">Tritrichomonas musculus</name>
    <dbReference type="NCBI Taxonomy" id="1915356"/>
    <lineage>
        <taxon>Eukaryota</taxon>
        <taxon>Metamonada</taxon>
        <taxon>Parabasalia</taxon>
        <taxon>Tritrichomonadida</taxon>
        <taxon>Tritrichomonadidae</taxon>
        <taxon>Tritrichomonas</taxon>
    </lineage>
</organism>
<dbReference type="EMBL" id="JAPFFF010000014">
    <property type="protein sequence ID" value="KAK8870744.1"/>
    <property type="molecule type" value="Genomic_DNA"/>
</dbReference>
<feature type="region of interest" description="Disordered" evidence="1">
    <location>
        <begin position="310"/>
        <end position="334"/>
    </location>
</feature>
<dbReference type="Proteomes" id="UP001470230">
    <property type="component" value="Unassembled WGS sequence"/>
</dbReference>
<dbReference type="InterPro" id="IPR016024">
    <property type="entry name" value="ARM-type_fold"/>
</dbReference>
<accession>A0ABR2IYW8</accession>
<gene>
    <name evidence="3" type="ORF">M9Y10_008631</name>
</gene>
<feature type="compositionally biased region" description="Polar residues" evidence="1">
    <location>
        <begin position="420"/>
        <end position="440"/>
    </location>
</feature>
<dbReference type="PANTHER" id="PTHR21567:SF9">
    <property type="entry name" value="CLIP-ASSOCIATING PROTEIN"/>
    <property type="match status" value="1"/>
</dbReference>
<evidence type="ECO:0000256" key="1">
    <source>
        <dbReference type="SAM" id="MobiDB-lite"/>
    </source>
</evidence>
<feature type="compositionally biased region" description="Low complexity" evidence="1">
    <location>
        <begin position="379"/>
        <end position="408"/>
    </location>
</feature>
<keyword evidence="4" id="KW-1185">Reference proteome</keyword>
<reference evidence="3 4" key="1">
    <citation type="submission" date="2024-04" db="EMBL/GenBank/DDBJ databases">
        <title>Tritrichomonas musculus Genome.</title>
        <authorList>
            <person name="Alves-Ferreira E."/>
            <person name="Grigg M."/>
            <person name="Lorenzi H."/>
            <person name="Galac M."/>
        </authorList>
    </citation>
    <scope>NUCLEOTIDE SEQUENCE [LARGE SCALE GENOMIC DNA]</scope>
    <source>
        <strain evidence="3 4">EAF2021</strain>
    </source>
</reference>
<dbReference type="InterPro" id="IPR024395">
    <property type="entry name" value="CLASP_N_dom"/>
</dbReference>
<feature type="region of interest" description="Disordered" evidence="1">
    <location>
        <begin position="1"/>
        <end position="29"/>
    </location>
</feature>
<feature type="compositionally biased region" description="Polar residues" evidence="1">
    <location>
        <begin position="317"/>
        <end position="332"/>
    </location>
</feature>
<sequence length="935" mass="105984">MLVSKQQLRRATSVTSSAHHNTENMPKSTTLISSIDLKEEIKSLQSQINPNVKYDIRINGMRRMISLINNGILQYQEFLNALPFFHAGLVSSISNSRNSSTKIACKLISQLVTELHEQFDSLGNFMRPLASQYAIRIQIIADCCSESMLTISKFCCTKKTLVQLAGLCTSRNPKIRLSASKCLFIFITSASVEVLEDGWYIMSKSLRALLNDPNMEIKANTKKAAKQLLSIAPNHYQEILSYFNMNLQKQASKEKNHYPGKIDNNIQIINLSSRDSNDTKNNNSFPLSNIDYKNSKHGFNNYDEIHTITKDNKNQIDGDNTDNSSITESNSYTDHDRANEIEIIESHSILAENRIDDNLNVKKEIISIGKTNYVLIDSDNSSSSDKPDSISNINQSSNNSTNENQSSEFFPQSLIKEPQKSSNPKYSTLGSISKIENFQNTKKDSRRPAPSPVSSQKRSSDTDIFSPIQKIALRCSSVNNIRLRTTPLINPSIRQANGHGKSFLDNLRIMVERNDTTEISDIISGILDDVIKCCSLPILSVSAISVLRLLLSHFHSAFEGKLTQLIPILLTQGAKGSKRASENAMQLLQELFYYFPPSLLAKATVYSPPSPRLSSFGAMLVDYPTDELFNDANACQCLLYITLDSYLFDIKSSGHILDVIYKMRPDYVKQFFSKLSDKQLYSYQKHFKDSHPDIDFPPPRPVKVPNFPNINIEKEGEDFDDNYSNIIFDWADSFIAFVEGLHSFQWKMVHTQVFKEINKIMLLKNKCTSSIFELTMYLFQKRGFEDIVIILSGIFKNLRGEVNSKKAQKILLQYFRYCDTLTVFTEFTVIMVNNDLEIALNAIDFSILLLKSIEKEILLPILPEFTLSLSKLLSNERPEIRKGAVLCFVSIFSITGRELIDQYSSCLTQAQLKLIIIYLERSNRQNQNESSVLQS</sequence>
<comment type="caution">
    <text evidence="3">The sequence shown here is derived from an EMBL/GenBank/DDBJ whole genome shotgun (WGS) entry which is preliminary data.</text>
</comment>
<evidence type="ECO:0000259" key="2">
    <source>
        <dbReference type="Pfam" id="PF12348"/>
    </source>
</evidence>
<protein>
    <submittedName>
        <fullName evidence="3">CLIP-associating protein 1</fullName>
    </submittedName>
</protein>
<name>A0ABR2IYW8_9EUKA</name>
<dbReference type="Pfam" id="PF12348">
    <property type="entry name" value="CLASP_N"/>
    <property type="match status" value="1"/>
</dbReference>
<dbReference type="SUPFAM" id="SSF48371">
    <property type="entry name" value="ARM repeat"/>
    <property type="match status" value="1"/>
</dbReference>
<feature type="region of interest" description="Disordered" evidence="1">
    <location>
        <begin position="379"/>
        <end position="462"/>
    </location>
</feature>
<dbReference type="PANTHER" id="PTHR21567">
    <property type="entry name" value="CLASP"/>
    <property type="match status" value="1"/>
</dbReference>
<evidence type="ECO:0000313" key="4">
    <source>
        <dbReference type="Proteomes" id="UP001470230"/>
    </source>
</evidence>
<dbReference type="InterPro" id="IPR011989">
    <property type="entry name" value="ARM-like"/>
</dbReference>
<feature type="domain" description="CLASP N-terminal" evidence="2">
    <location>
        <begin position="39"/>
        <end position="250"/>
    </location>
</feature>
<dbReference type="Gene3D" id="1.25.10.10">
    <property type="entry name" value="Leucine-rich Repeat Variant"/>
    <property type="match status" value="2"/>
</dbReference>